<dbReference type="Pfam" id="PF05795">
    <property type="entry name" value="Plasmodium_Vir"/>
    <property type="match status" value="1"/>
</dbReference>
<keyword evidence="1" id="KW-0472">Membrane</keyword>
<dbReference type="EMBL" id="FLRJ01000153">
    <property type="protein sequence ID" value="SBT72795.1"/>
    <property type="molecule type" value="Genomic_DNA"/>
</dbReference>
<dbReference type="AlphaFoldDB" id="A0A1C3KGH0"/>
<protein>
    <submittedName>
        <fullName evidence="2">PIR protein</fullName>
    </submittedName>
</protein>
<proteinExistence type="predicted"/>
<reference evidence="2 3" key="1">
    <citation type="submission" date="2016-06" db="EMBL/GenBank/DDBJ databases">
        <authorList>
            <consortium name="Pathogen Informatics"/>
        </authorList>
    </citation>
    <scope>NUCLEOTIDE SEQUENCE [LARGE SCALE GENOMIC DNA]</scope>
</reference>
<dbReference type="OrthoDB" id="10286684at2759"/>
<feature type="transmembrane region" description="Helical" evidence="1">
    <location>
        <begin position="291"/>
        <end position="312"/>
    </location>
</feature>
<keyword evidence="1" id="KW-1133">Transmembrane helix</keyword>
<evidence type="ECO:0000256" key="1">
    <source>
        <dbReference type="SAM" id="Phobius"/>
    </source>
</evidence>
<keyword evidence="1" id="KW-0812">Transmembrane</keyword>
<dbReference type="InterPro" id="IPR008780">
    <property type="entry name" value="Plasmodium_Vir"/>
</dbReference>
<evidence type="ECO:0000313" key="2">
    <source>
        <dbReference type="EMBL" id="SBT72795.1"/>
    </source>
</evidence>
<sequence>MLKFNKKFIHITRINKYIYVNCSLFSQNNFLENSKFEKIYNEFNKEPTLIGHAKTYCEQIKEELSFTALYEEFRTAVCNNIYKIIGILNDWDNVTFDEFPKDGQMYCIYLKNWIYEKIENKYLLESRNIKIFQDIKDRLEKKSRCQKSFPCTFYALDWNDMIKLRKIYTFALIYYSNLHKFHKEKSIECKYLNYMGKGLKEYYDSTRNCSRKGKEDPFCNELKEFQNNYMLDDLHLTLSTEDIDYQFNGEEKARCPLEIISLENPFKLLYKERKNRWYLGDEPTYFHKSTIISASSVIGTTVGVSAFLLYLYKHTYLGSLFRTRMQNHNSLFDNMDTESHNFTLPTSEYDHKHFENNDYNMQYYSLNNS</sequence>
<gene>
    <name evidence="2" type="primary">PowCR01_000055900</name>
    <name evidence="2" type="ORF">POWCR01_000055900</name>
</gene>
<dbReference type="VEuPathDB" id="PlasmoDB:PocGH01_00206100"/>
<dbReference type="Proteomes" id="UP000243200">
    <property type="component" value="Unassembled WGS sequence"/>
</dbReference>
<organism evidence="2 3">
    <name type="scientific">Plasmodium ovale</name>
    <name type="common">malaria parasite P. ovale</name>
    <dbReference type="NCBI Taxonomy" id="36330"/>
    <lineage>
        <taxon>Eukaryota</taxon>
        <taxon>Sar</taxon>
        <taxon>Alveolata</taxon>
        <taxon>Apicomplexa</taxon>
        <taxon>Aconoidasida</taxon>
        <taxon>Haemosporida</taxon>
        <taxon>Plasmodiidae</taxon>
        <taxon>Plasmodium</taxon>
        <taxon>Plasmodium (Plasmodium)</taxon>
    </lineage>
</organism>
<accession>A0A1C3KGH0</accession>
<name>A0A1C3KGH0_PLAOA</name>
<evidence type="ECO:0000313" key="3">
    <source>
        <dbReference type="Proteomes" id="UP000243200"/>
    </source>
</evidence>
<dbReference type="VEuPathDB" id="PlasmoDB:POWCR01_000055900"/>